<dbReference type="AlphaFoldDB" id="A0A3G8M7V9"/>
<feature type="transmembrane region" description="Helical" evidence="1">
    <location>
        <begin position="84"/>
        <end position="103"/>
    </location>
</feature>
<protein>
    <recommendedName>
        <fullName evidence="4">DUF1269 domain-containing protein</fullName>
    </recommendedName>
</protein>
<dbReference type="RefSeq" id="WP_124739085.1">
    <property type="nucleotide sequence ID" value="NZ_CP034086.1"/>
</dbReference>
<name>A0A3G8M7V9_9HYPH</name>
<evidence type="ECO:0000313" key="2">
    <source>
        <dbReference type="EMBL" id="AZG77385.1"/>
    </source>
</evidence>
<gene>
    <name evidence="2" type="ORF">EHO51_11950</name>
</gene>
<evidence type="ECO:0000313" key="3">
    <source>
        <dbReference type="Proteomes" id="UP000273982"/>
    </source>
</evidence>
<organism evidence="2 3">
    <name type="scientific">Methylocystis rosea</name>
    <dbReference type="NCBI Taxonomy" id="173366"/>
    <lineage>
        <taxon>Bacteria</taxon>
        <taxon>Pseudomonadati</taxon>
        <taxon>Pseudomonadota</taxon>
        <taxon>Alphaproteobacteria</taxon>
        <taxon>Hyphomicrobiales</taxon>
        <taxon>Methylocystaceae</taxon>
        <taxon>Methylocystis</taxon>
    </lineage>
</organism>
<reference evidence="2 3" key="1">
    <citation type="submission" date="2018-11" db="EMBL/GenBank/DDBJ databases">
        <title>Genome squencing of methanotrophic bacteria isolated from alkaline groundwater in Korea.</title>
        <authorList>
            <person name="Nguyen L.N."/>
        </authorList>
    </citation>
    <scope>NUCLEOTIDE SEQUENCE [LARGE SCALE GENOMIC DNA]</scope>
    <source>
        <strain evidence="2 3">GW6</strain>
    </source>
</reference>
<keyword evidence="1" id="KW-1133">Transmembrane helix</keyword>
<dbReference type="EMBL" id="CP034086">
    <property type="protein sequence ID" value="AZG77385.1"/>
    <property type="molecule type" value="Genomic_DNA"/>
</dbReference>
<sequence>MSNAERRAREVVGVFSDGYVLESAVEELLNSGFDLGDISLLAGEKAVVGKLGHKYEKVEAAEDDGAAPRVAYAPRESLSKKEGAIIGGLVYVGATVAAGAALASGGALAMLLVSGLIGAEFGGLIGVVLGEFMEERHAKYLQEQLDHGGLLLWVRTRNEALEETAKRIIAKHSGRDVHAHDVPAAAA</sequence>
<keyword evidence="1" id="KW-0812">Transmembrane</keyword>
<feature type="transmembrane region" description="Helical" evidence="1">
    <location>
        <begin position="109"/>
        <end position="129"/>
    </location>
</feature>
<proteinExistence type="predicted"/>
<keyword evidence="1" id="KW-0472">Membrane</keyword>
<dbReference type="KEGG" id="mros:EHO51_11950"/>
<dbReference type="Proteomes" id="UP000273982">
    <property type="component" value="Chromosome"/>
</dbReference>
<evidence type="ECO:0000256" key="1">
    <source>
        <dbReference type="SAM" id="Phobius"/>
    </source>
</evidence>
<accession>A0A3G8M7V9</accession>
<evidence type="ECO:0008006" key="4">
    <source>
        <dbReference type="Google" id="ProtNLM"/>
    </source>
</evidence>